<accession>A0ABR3TK83</accession>
<proteinExistence type="predicted"/>
<dbReference type="Pfam" id="PF00350">
    <property type="entry name" value="Dynamin_N"/>
    <property type="match status" value="1"/>
</dbReference>
<protein>
    <recommendedName>
        <fullName evidence="9">Dynamin family protein</fullName>
    </recommendedName>
</protein>
<feature type="region of interest" description="Disordered" evidence="4">
    <location>
        <begin position="903"/>
        <end position="967"/>
    </location>
</feature>
<evidence type="ECO:0000259" key="6">
    <source>
        <dbReference type="PROSITE" id="PS51718"/>
    </source>
</evidence>
<feature type="compositionally biased region" description="Low complexity" evidence="4">
    <location>
        <begin position="947"/>
        <end position="959"/>
    </location>
</feature>
<keyword evidence="2" id="KW-0342">GTP-binding</keyword>
<dbReference type="InterPro" id="IPR030381">
    <property type="entry name" value="G_DYNAMIN_dom"/>
</dbReference>
<evidence type="ECO:0000256" key="3">
    <source>
        <dbReference type="SAM" id="Coils"/>
    </source>
</evidence>
<feature type="coiled-coil region" evidence="3">
    <location>
        <begin position="727"/>
        <end position="754"/>
    </location>
</feature>
<keyword evidence="3" id="KW-0175">Coiled coil</keyword>
<dbReference type="PRINTS" id="PR00195">
    <property type="entry name" value="DYNAMIN"/>
</dbReference>
<reference evidence="7 8" key="1">
    <citation type="journal article" date="2023" name="Plant Dis.">
        <title>First Report of Diplodia intermedia Causing Canker and Dieback Diseases on Apple Trees in Canada.</title>
        <authorList>
            <person name="Ellouze W."/>
            <person name="Ilyukhin E."/>
            <person name="Sulman M."/>
            <person name="Ali S."/>
        </authorList>
    </citation>
    <scope>NUCLEOTIDE SEQUENCE [LARGE SCALE GENOMIC DNA]</scope>
    <source>
        <strain evidence="7 8">M45-28</strain>
    </source>
</reference>
<dbReference type="Pfam" id="PF01031">
    <property type="entry name" value="Dynamin_M"/>
    <property type="match status" value="1"/>
</dbReference>
<feature type="domain" description="GED" evidence="5">
    <location>
        <begin position="675"/>
        <end position="766"/>
    </location>
</feature>
<dbReference type="SUPFAM" id="SSF52540">
    <property type="entry name" value="P-loop containing nucleoside triphosphate hydrolases"/>
    <property type="match status" value="1"/>
</dbReference>
<evidence type="ECO:0000256" key="4">
    <source>
        <dbReference type="SAM" id="MobiDB-lite"/>
    </source>
</evidence>
<dbReference type="PROSITE" id="PS51388">
    <property type="entry name" value="GED"/>
    <property type="match status" value="1"/>
</dbReference>
<dbReference type="SMART" id="SM00053">
    <property type="entry name" value="DYNc"/>
    <property type="match status" value="1"/>
</dbReference>
<comment type="caution">
    <text evidence="7">The sequence shown here is derived from an EMBL/GenBank/DDBJ whole genome shotgun (WGS) entry which is preliminary data.</text>
</comment>
<dbReference type="InterPro" id="IPR045063">
    <property type="entry name" value="Dynamin_N"/>
</dbReference>
<dbReference type="EMBL" id="JAKEKT020000056">
    <property type="protein sequence ID" value="KAL1639946.1"/>
    <property type="molecule type" value="Genomic_DNA"/>
</dbReference>
<dbReference type="Gene3D" id="1.10.10.2360">
    <property type="match status" value="1"/>
</dbReference>
<feature type="domain" description="Dynamin-type G" evidence="6">
    <location>
        <begin position="75"/>
        <end position="375"/>
    </location>
</feature>
<dbReference type="InterPro" id="IPR000375">
    <property type="entry name" value="Dynamin_stalk"/>
</dbReference>
<evidence type="ECO:0000313" key="7">
    <source>
        <dbReference type="EMBL" id="KAL1639946.1"/>
    </source>
</evidence>
<evidence type="ECO:0000256" key="2">
    <source>
        <dbReference type="ARBA" id="ARBA00023134"/>
    </source>
</evidence>
<keyword evidence="8" id="KW-1185">Reference proteome</keyword>
<dbReference type="InterPro" id="IPR022812">
    <property type="entry name" value="Dynamin"/>
</dbReference>
<dbReference type="InterPro" id="IPR027417">
    <property type="entry name" value="P-loop_NTPase"/>
</dbReference>
<evidence type="ECO:0000256" key="1">
    <source>
        <dbReference type="ARBA" id="ARBA00022741"/>
    </source>
</evidence>
<dbReference type="PANTHER" id="PTHR11566:SF149">
    <property type="entry name" value="GTPASE, PUTATIVE (AFU_ORTHOLOGUE AFUA_6G11890)-RELATED"/>
    <property type="match status" value="1"/>
</dbReference>
<organism evidence="7 8">
    <name type="scientific">Diplodia intermedia</name>
    <dbReference type="NCBI Taxonomy" id="856260"/>
    <lineage>
        <taxon>Eukaryota</taxon>
        <taxon>Fungi</taxon>
        <taxon>Dikarya</taxon>
        <taxon>Ascomycota</taxon>
        <taxon>Pezizomycotina</taxon>
        <taxon>Dothideomycetes</taxon>
        <taxon>Dothideomycetes incertae sedis</taxon>
        <taxon>Botryosphaeriales</taxon>
        <taxon>Botryosphaeriaceae</taxon>
        <taxon>Diplodia</taxon>
    </lineage>
</organism>
<feature type="compositionally biased region" description="Low complexity" evidence="4">
    <location>
        <begin position="814"/>
        <end position="832"/>
    </location>
</feature>
<dbReference type="InterPro" id="IPR001401">
    <property type="entry name" value="Dynamin_GTPase"/>
</dbReference>
<evidence type="ECO:0008006" key="9">
    <source>
        <dbReference type="Google" id="ProtNLM"/>
    </source>
</evidence>
<keyword evidence="1" id="KW-0547">Nucleotide-binding</keyword>
<feature type="region of interest" description="Disordered" evidence="4">
    <location>
        <begin position="782"/>
        <end position="850"/>
    </location>
</feature>
<sequence length="967" mass="105968">MSAYGTPIPGASADTPPYSPEALAAKLQAVGLDEPDVEMKTVSLEDTALGQLQNGDQASLLDVIDELRGHGISKHIDLPQLIVCGDQSSGKSSLLEAITHLPFPTKDGICTTFATEVALRRSPRREIRISIIPGPSRSDADKERLKRFSATFTNPSDFPGLIDDAKRCMSGSSSLFSDTPTATTSSASNHNKSINDDVLHLDISGPNWPPLTIVDLPGLIQSEARGQTAADVQTVRRLTQTYARNPRSVILAVVAANYDHANQAVLRLAREADPEGRRTLGIVTKPDRVVVGGEDEAAVVRLAKNAEHELRLGWHVVKNRDHAMKDAPSEARDKAEKEFFANGIWGSVLKAHVGVDALRTRLGGILLRQIRTELPVLQEEIKKGISECEGGLARMGEPRESPRDQRAYLVDISKTFERLTMDAVRGAYQNEFFTQPTEEEAQCRRLRAVIQNANEEFAFVMQNYGHSNTIVDNEGEEPEFKRATSISSSIPSILESSAPAPRITLRSEYLEEIEEMERSRRGCELPGMYNPLLVCDIFREQARPWEVIVKEHADIIWQAALGFLETLLGSLTEGHTNYALLEEHIQPIMDAKKKELFAKIQELLRPYKSEHLITYNPLFRESMQKLKVKKLQKDVSQRLGRWCVGPDTLKIQVTPQEITKAMDSSGVDDEGESASEELLYCMEAFYKVALHTFIDNAATLAVESCLVSALPDILSPGVVSEMDDETLASLASESEETKNERSMLRERLRSLKEGLKIVGRHARQAPPPVAYYDAKYLIETPRKPAARTKHATPTPAKPKRTPAQPSTPLPNPESKPSKPSFSMPSMSRSVPSGAQSVFSAPASPPENRRGIPFQAYVEKSDRTGQTEHYQTITSQQPWRNFSVEELRLQDYTTSPGGGLFGAKNNTGSASSPFGGAQNNSTTGGFFSNSESGILGANKPPATGGLFGNSNSSDASSGQSTPFGGSSR</sequence>
<evidence type="ECO:0000313" key="8">
    <source>
        <dbReference type="Proteomes" id="UP001521184"/>
    </source>
</evidence>
<name>A0ABR3TK83_9PEZI</name>
<dbReference type="CDD" id="cd08771">
    <property type="entry name" value="DLP_1"/>
    <property type="match status" value="1"/>
</dbReference>
<gene>
    <name evidence="7" type="ORF">SLS58_007372</name>
</gene>
<evidence type="ECO:0000259" key="5">
    <source>
        <dbReference type="PROSITE" id="PS51388"/>
    </source>
</evidence>
<dbReference type="PROSITE" id="PS51718">
    <property type="entry name" value="G_DYNAMIN_2"/>
    <property type="match status" value="1"/>
</dbReference>
<dbReference type="Proteomes" id="UP001521184">
    <property type="component" value="Unassembled WGS sequence"/>
</dbReference>
<dbReference type="Gene3D" id="3.40.50.300">
    <property type="entry name" value="P-loop containing nucleotide triphosphate hydrolases"/>
    <property type="match status" value="1"/>
</dbReference>
<dbReference type="InterPro" id="IPR020850">
    <property type="entry name" value="GED_dom"/>
</dbReference>
<feature type="compositionally biased region" description="Polar residues" evidence="4">
    <location>
        <begin position="903"/>
        <end position="931"/>
    </location>
</feature>
<dbReference type="PANTHER" id="PTHR11566">
    <property type="entry name" value="DYNAMIN"/>
    <property type="match status" value="1"/>
</dbReference>